<name>A0A6B3VU10_9BACI</name>
<proteinExistence type="predicted"/>
<dbReference type="InterPro" id="IPR047175">
    <property type="entry name" value="CotS-like"/>
</dbReference>
<dbReference type="PANTHER" id="PTHR39179:SF3">
    <property type="entry name" value="COTS-RELATED PROTEIN"/>
    <property type="match status" value="1"/>
</dbReference>
<dbReference type="Gene3D" id="3.30.200.20">
    <property type="entry name" value="Phosphorylase Kinase, domain 1"/>
    <property type="match status" value="1"/>
</dbReference>
<protein>
    <submittedName>
        <fullName evidence="2">Spore coat protein YsxE</fullName>
    </submittedName>
</protein>
<dbReference type="InterPro" id="IPR014253">
    <property type="entry name" value="Spore_coat_YsxE"/>
</dbReference>
<evidence type="ECO:0000313" key="4">
    <source>
        <dbReference type="Proteomes" id="UP000570010"/>
    </source>
</evidence>
<gene>
    <name evidence="2" type="primary">ysxE</name>
    <name evidence="2" type="ORF">G4D64_08055</name>
    <name evidence="1" type="ORF">H1Z61_08655</name>
</gene>
<dbReference type="Proteomes" id="UP000472971">
    <property type="component" value="Unassembled WGS sequence"/>
</dbReference>
<dbReference type="EMBL" id="JAAIWN010000015">
    <property type="protein sequence ID" value="NEY81469.1"/>
    <property type="molecule type" value="Genomic_DNA"/>
</dbReference>
<dbReference type="NCBIfam" id="TIGR02904">
    <property type="entry name" value="spore_ysxE"/>
    <property type="match status" value="1"/>
</dbReference>
<reference evidence="2 3" key="1">
    <citation type="submission" date="2020-02" db="EMBL/GenBank/DDBJ databases">
        <title>Bacillus aquiflavi sp. nov., isolated from yellow water of strong flavor Chinese baijiu in Yibin region of China.</title>
        <authorList>
            <person name="Xie J."/>
        </authorList>
    </citation>
    <scope>NUCLEOTIDE SEQUENCE [LARGE SCALE GENOMIC DNA]</scope>
    <source>
        <strain evidence="2 3">3H-10</strain>
    </source>
</reference>
<accession>A0A6B3VU10</accession>
<dbReference type="PANTHER" id="PTHR39179">
    <property type="entry name" value="SPORE COAT PROTEIN I"/>
    <property type="match status" value="1"/>
</dbReference>
<keyword evidence="3" id="KW-1185">Reference proteome</keyword>
<reference evidence="1 4" key="2">
    <citation type="submission" date="2020-07" db="EMBL/GenBank/DDBJ databases">
        <authorList>
            <person name="Feng H."/>
        </authorList>
    </citation>
    <scope>NUCLEOTIDE SEQUENCE [LARGE SCALE GENOMIC DNA]</scope>
    <source>
        <strain evidence="4">s-12</strain>
        <strain evidence="1">S-12</strain>
    </source>
</reference>
<comment type="caution">
    <text evidence="2">The sequence shown here is derived from an EMBL/GenBank/DDBJ whole genome shotgun (WGS) entry which is preliminary data.</text>
</comment>
<keyword evidence="2" id="KW-0946">Virion</keyword>
<dbReference type="RefSeq" id="WP_163241861.1">
    <property type="nucleotide sequence ID" value="NZ_JAAIWN010000015.1"/>
</dbReference>
<dbReference type="SUPFAM" id="SSF56112">
    <property type="entry name" value="Protein kinase-like (PK-like)"/>
    <property type="match status" value="1"/>
</dbReference>
<evidence type="ECO:0000313" key="2">
    <source>
        <dbReference type="EMBL" id="NEY81469.1"/>
    </source>
</evidence>
<organism evidence="2 3">
    <name type="scientific">Bacillus aquiflavi</name>
    <dbReference type="NCBI Taxonomy" id="2672567"/>
    <lineage>
        <taxon>Bacteria</taxon>
        <taxon>Bacillati</taxon>
        <taxon>Bacillota</taxon>
        <taxon>Bacilli</taxon>
        <taxon>Bacillales</taxon>
        <taxon>Bacillaceae</taxon>
        <taxon>Bacillus</taxon>
    </lineage>
</organism>
<dbReference type="GO" id="GO:0042601">
    <property type="term" value="C:endospore-forming forespore"/>
    <property type="evidence" value="ECO:0007669"/>
    <property type="project" value="TreeGrafter"/>
</dbReference>
<dbReference type="Proteomes" id="UP000570010">
    <property type="component" value="Unassembled WGS sequence"/>
</dbReference>
<dbReference type="EMBL" id="JACEIO010000017">
    <property type="protein sequence ID" value="MBA4537211.1"/>
    <property type="molecule type" value="Genomic_DNA"/>
</dbReference>
<dbReference type="AlphaFoldDB" id="A0A6B3VU10"/>
<dbReference type="InterPro" id="IPR011009">
    <property type="entry name" value="Kinase-like_dom_sf"/>
</dbReference>
<keyword evidence="2" id="KW-0167">Capsid protein</keyword>
<dbReference type="Gene3D" id="3.90.1200.10">
    <property type="match status" value="1"/>
</dbReference>
<sequence>MDEQNRLKLLTPILKQYSLKPYFVEDFGNIQKVYSNKGVFALKKITPFSGIDFIHHVQFLYQKGYNRIVPIYPTIDGRYGILDNHKLYYLMPWLSNEMKENRDGRHKQLFRELARLHTLSAKEIAIDKDEKTEHYENTVLKWQKDEEFINGFIEICEKNWYMSPFELLFCLYFNDINQALRFAKGKLEEWYEKTKEETNVRAVIIHGKVSTEHFLYDDRGYGFFINFENSKLAPPFHDLLPFLSRSLKGYPKQHEACLDWIYTYFKYFPFKEDELSLFLSYFAYPGSLIRVAQNYYLKKTRKKELKFVQQLQQEYWHMKNIEYIVMKIDESERQKKHAQEGAKE</sequence>
<evidence type="ECO:0000313" key="3">
    <source>
        <dbReference type="Proteomes" id="UP000472971"/>
    </source>
</evidence>
<evidence type="ECO:0000313" key="1">
    <source>
        <dbReference type="EMBL" id="MBA4537211.1"/>
    </source>
</evidence>